<dbReference type="KEGG" id="ahal:FTX54_012645"/>
<keyword evidence="3 6" id="KW-0812">Transmembrane</keyword>
<evidence type="ECO:0000313" key="9">
    <source>
        <dbReference type="Proteomes" id="UP000321816"/>
    </source>
</evidence>
<comment type="similarity">
    <text evidence="6">Belongs to the TVP38/TMEM64 family.</text>
</comment>
<evidence type="ECO:0000256" key="3">
    <source>
        <dbReference type="ARBA" id="ARBA00022692"/>
    </source>
</evidence>
<dbReference type="InterPro" id="IPR032816">
    <property type="entry name" value="VTT_dom"/>
</dbReference>
<dbReference type="RefSeq" id="WP_147803431.1">
    <property type="nucleotide sequence ID" value="NZ_CP144914.1"/>
</dbReference>
<dbReference type="Proteomes" id="UP000321816">
    <property type="component" value="Chromosome"/>
</dbReference>
<keyword evidence="9" id="KW-1185">Reference proteome</keyword>
<name>A0A5C7F524_9BACI</name>
<evidence type="ECO:0000256" key="5">
    <source>
        <dbReference type="ARBA" id="ARBA00023136"/>
    </source>
</evidence>
<dbReference type="InterPro" id="IPR015414">
    <property type="entry name" value="TMEM64"/>
</dbReference>
<keyword evidence="5 6" id="KW-0472">Membrane</keyword>
<dbReference type="AlphaFoldDB" id="A0A5C7F524"/>
<gene>
    <name evidence="8" type="ORF">FTX54_012645</name>
</gene>
<reference evidence="8 9" key="1">
    <citation type="submission" date="2024-01" db="EMBL/GenBank/DDBJ databases">
        <title>Complete Genome Sequence of Alkalicoccus halolimnae BZ-SZ-XJ29T, a Moderately Halophilic Bacterium Isolated from a Salt Lake.</title>
        <authorList>
            <person name="Zhao B."/>
        </authorList>
    </citation>
    <scope>NUCLEOTIDE SEQUENCE [LARGE SCALE GENOMIC DNA]</scope>
    <source>
        <strain evidence="8 9">BZ-SZ-XJ29</strain>
    </source>
</reference>
<evidence type="ECO:0000313" key="8">
    <source>
        <dbReference type="EMBL" id="WWD79260.1"/>
    </source>
</evidence>
<dbReference type="PANTHER" id="PTHR12677:SF59">
    <property type="entry name" value="GOLGI APPARATUS MEMBRANE PROTEIN TVP38-RELATED"/>
    <property type="match status" value="1"/>
</dbReference>
<sequence>MESIQNAVFNAIEYTGWLAPILFILLHLLRPLLFLPVVLVCMAGGYFFGFWAGTVYSIIGLTLMSAVFYWIVNRFPGFQQRVAKMKRKVFQDREMTLVQVMILRMMPFVHFHLLSLYLIEMTQNFRNYMYFSTAGIILPSIMFTGFGHILMELSWGYALIIIALLGLLFVYIGRREKEEGTPLEKQA</sequence>
<evidence type="ECO:0000256" key="1">
    <source>
        <dbReference type="ARBA" id="ARBA00004651"/>
    </source>
</evidence>
<dbReference type="OrthoDB" id="2451090at2"/>
<comment type="subcellular location">
    <subcellularLocation>
        <location evidence="1 6">Cell membrane</location>
        <topology evidence="1 6">Multi-pass membrane protein</topology>
    </subcellularLocation>
</comment>
<evidence type="ECO:0000256" key="6">
    <source>
        <dbReference type="RuleBase" id="RU366058"/>
    </source>
</evidence>
<proteinExistence type="inferred from homology"/>
<evidence type="ECO:0000256" key="4">
    <source>
        <dbReference type="ARBA" id="ARBA00022989"/>
    </source>
</evidence>
<keyword evidence="2 6" id="KW-1003">Cell membrane</keyword>
<keyword evidence="4 6" id="KW-1133">Transmembrane helix</keyword>
<dbReference type="Pfam" id="PF09335">
    <property type="entry name" value="VTT_dom"/>
    <property type="match status" value="1"/>
</dbReference>
<feature type="transmembrane region" description="Helical" evidence="6">
    <location>
        <begin position="97"/>
        <end position="119"/>
    </location>
</feature>
<evidence type="ECO:0000259" key="7">
    <source>
        <dbReference type="Pfam" id="PF09335"/>
    </source>
</evidence>
<dbReference type="EMBL" id="CP144914">
    <property type="protein sequence ID" value="WWD79260.1"/>
    <property type="molecule type" value="Genomic_DNA"/>
</dbReference>
<organism evidence="8 9">
    <name type="scientific">Alkalicoccus halolimnae</name>
    <dbReference type="NCBI Taxonomy" id="1667239"/>
    <lineage>
        <taxon>Bacteria</taxon>
        <taxon>Bacillati</taxon>
        <taxon>Bacillota</taxon>
        <taxon>Bacilli</taxon>
        <taxon>Bacillales</taxon>
        <taxon>Bacillaceae</taxon>
        <taxon>Alkalicoccus</taxon>
    </lineage>
</organism>
<feature type="transmembrane region" description="Helical" evidence="6">
    <location>
        <begin position="17"/>
        <end position="41"/>
    </location>
</feature>
<feature type="transmembrane region" description="Helical" evidence="6">
    <location>
        <begin position="128"/>
        <end position="149"/>
    </location>
</feature>
<evidence type="ECO:0000256" key="2">
    <source>
        <dbReference type="ARBA" id="ARBA00022475"/>
    </source>
</evidence>
<feature type="domain" description="VTT" evidence="7">
    <location>
        <begin position="36"/>
        <end position="148"/>
    </location>
</feature>
<protein>
    <recommendedName>
        <fullName evidence="6">TVP38/TMEM64 family membrane protein</fullName>
    </recommendedName>
</protein>
<feature type="transmembrane region" description="Helical" evidence="6">
    <location>
        <begin position="48"/>
        <end position="72"/>
    </location>
</feature>
<feature type="transmembrane region" description="Helical" evidence="6">
    <location>
        <begin position="155"/>
        <end position="173"/>
    </location>
</feature>
<accession>A0A5C7F524</accession>
<dbReference type="GO" id="GO:0005886">
    <property type="term" value="C:plasma membrane"/>
    <property type="evidence" value="ECO:0007669"/>
    <property type="project" value="UniProtKB-SubCell"/>
</dbReference>
<dbReference type="PANTHER" id="PTHR12677">
    <property type="entry name" value="GOLGI APPARATUS MEMBRANE PROTEIN TVP38-RELATED"/>
    <property type="match status" value="1"/>
</dbReference>